<keyword evidence="3" id="KW-1185">Reference proteome</keyword>
<feature type="region of interest" description="Disordered" evidence="1">
    <location>
        <begin position="84"/>
        <end position="105"/>
    </location>
</feature>
<organism evidence="2 3">
    <name type="scientific">Parelaphostrongylus tenuis</name>
    <name type="common">Meningeal worm</name>
    <dbReference type="NCBI Taxonomy" id="148309"/>
    <lineage>
        <taxon>Eukaryota</taxon>
        <taxon>Metazoa</taxon>
        <taxon>Ecdysozoa</taxon>
        <taxon>Nematoda</taxon>
        <taxon>Chromadorea</taxon>
        <taxon>Rhabditida</taxon>
        <taxon>Rhabditina</taxon>
        <taxon>Rhabditomorpha</taxon>
        <taxon>Strongyloidea</taxon>
        <taxon>Metastrongylidae</taxon>
        <taxon>Parelaphostrongylus</taxon>
    </lineage>
</organism>
<evidence type="ECO:0000313" key="3">
    <source>
        <dbReference type="Proteomes" id="UP001196413"/>
    </source>
</evidence>
<protein>
    <submittedName>
        <fullName evidence="2">Uncharacterized protein</fullName>
    </submittedName>
</protein>
<evidence type="ECO:0000313" key="2">
    <source>
        <dbReference type="EMBL" id="KAJ1366874.1"/>
    </source>
</evidence>
<gene>
    <name evidence="2" type="ORF">KIN20_027656</name>
</gene>
<name>A0AAD5WE17_PARTN</name>
<dbReference type="Proteomes" id="UP001196413">
    <property type="component" value="Unassembled WGS sequence"/>
</dbReference>
<sequence length="105" mass="12311">MRFSRIPKMRYKSIEGPALQIKAIHKDLKKRLRRMGTAYLLLLLRSENCNCMRCRRNHLISCETCGDENIGETGRSLYVRVKEHLARSRNSEPRSPLGTHREQET</sequence>
<dbReference type="AlphaFoldDB" id="A0AAD5WE17"/>
<evidence type="ECO:0000256" key="1">
    <source>
        <dbReference type="SAM" id="MobiDB-lite"/>
    </source>
</evidence>
<dbReference type="EMBL" id="JAHQIW010005693">
    <property type="protein sequence ID" value="KAJ1366874.1"/>
    <property type="molecule type" value="Genomic_DNA"/>
</dbReference>
<reference evidence="2" key="1">
    <citation type="submission" date="2021-06" db="EMBL/GenBank/DDBJ databases">
        <title>Parelaphostrongylus tenuis whole genome reference sequence.</title>
        <authorList>
            <person name="Garwood T.J."/>
            <person name="Larsen P.A."/>
            <person name="Fountain-Jones N.M."/>
            <person name="Garbe J.R."/>
            <person name="Macchietto M.G."/>
            <person name="Kania S.A."/>
            <person name="Gerhold R.W."/>
            <person name="Richards J.E."/>
            <person name="Wolf T.M."/>
        </authorList>
    </citation>
    <scope>NUCLEOTIDE SEQUENCE</scope>
    <source>
        <strain evidence="2">MNPRO001-30</strain>
        <tissue evidence="2">Meninges</tissue>
    </source>
</reference>
<comment type="caution">
    <text evidence="2">The sequence shown here is derived from an EMBL/GenBank/DDBJ whole genome shotgun (WGS) entry which is preliminary data.</text>
</comment>
<accession>A0AAD5WE17</accession>
<proteinExistence type="predicted"/>